<dbReference type="Pfam" id="PF13279">
    <property type="entry name" value="4HBT_2"/>
    <property type="match status" value="1"/>
</dbReference>
<evidence type="ECO:0000256" key="1">
    <source>
        <dbReference type="ARBA" id="ARBA00022801"/>
    </source>
</evidence>
<dbReference type="Gene3D" id="3.10.129.10">
    <property type="entry name" value="Hotdog Thioesterase"/>
    <property type="match status" value="1"/>
</dbReference>
<evidence type="ECO:0000313" key="2">
    <source>
        <dbReference type="EMBL" id="KUG26569.1"/>
    </source>
</evidence>
<dbReference type="EMBL" id="LNQE01000437">
    <property type="protein sequence ID" value="KUG26569.1"/>
    <property type="molecule type" value="Genomic_DNA"/>
</dbReference>
<dbReference type="CDD" id="cd00586">
    <property type="entry name" value="4HBT"/>
    <property type="match status" value="1"/>
</dbReference>
<name>A0A0W8G0N0_9ZZZZ</name>
<proteinExistence type="predicted"/>
<organism evidence="2">
    <name type="scientific">hydrocarbon metagenome</name>
    <dbReference type="NCBI Taxonomy" id="938273"/>
    <lineage>
        <taxon>unclassified sequences</taxon>
        <taxon>metagenomes</taxon>
        <taxon>ecological metagenomes</taxon>
    </lineage>
</organism>
<dbReference type="InterPro" id="IPR050563">
    <property type="entry name" value="4-hydroxybenzoyl-CoA_TE"/>
</dbReference>
<comment type="caution">
    <text evidence="2">The sequence shown here is derived from an EMBL/GenBank/DDBJ whole genome shotgun (WGS) entry which is preliminary data.</text>
</comment>
<gene>
    <name evidence="2" type="ORF">ASZ90_003590</name>
</gene>
<protein>
    <submittedName>
        <fullName evidence="2">1,4-dihydroxy-2-naphthoyl-coa hydrolase</fullName>
        <ecNumber evidence="2">3.1.2.28</ecNumber>
    </submittedName>
</protein>
<dbReference type="SUPFAM" id="SSF54637">
    <property type="entry name" value="Thioesterase/thiol ester dehydrase-isomerase"/>
    <property type="match status" value="1"/>
</dbReference>
<sequence length="137" mass="16260">MFHTKERLNFYDCDPAGIIFYASLFKIAHTAYEKFLAHNSPDRNFFFDDELVLPIIHCEADYYKPLKAFDEIDVSVIVREVRDNSFELKYKFEIDSKLYAEAKTVHVCVDKTKFEKTNLPHQLKSKLNEKSMPRIRE</sequence>
<dbReference type="PANTHER" id="PTHR31793:SF37">
    <property type="entry name" value="ACYL-COA THIOESTER HYDROLASE YBGC"/>
    <property type="match status" value="1"/>
</dbReference>
<keyword evidence="1 2" id="KW-0378">Hydrolase</keyword>
<dbReference type="InterPro" id="IPR029069">
    <property type="entry name" value="HotDog_dom_sf"/>
</dbReference>
<dbReference type="GO" id="GO:0061522">
    <property type="term" value="F:1,4-dihydroxy-2-naphthoyl-CoA thioesterase activity"/>
    <property type="evidence" value="ECO:0007669"/>
    <property type="project" value="UniProtKB-EC"/>
</dbReference>
<reference evidence="2" key="1">
    <citation type="journal article" date="2015" name="Proc. Natl. Acad. Sci. U.S.A.">
        <title>Networks of energetic and metabolic interactions define dynamics in microbial communities.</title>
        <authorList>
            <person name="Embree M."/>
            <person name="Liu J.K."/>
            <person name="Al-Bassam M.M."/>
            <person name="Zengler K."/>
        </authorList>
    </citation>
    <scope>NUCLEOTIDE SEQUENCE</scope>
</reference>
<dbReference type="AlphaFoldDB" id="A0A0W8G0N0"/>
<accession>A0A0W8G0N0</accession>
<dbReference type="GO" id="GO:0047617">
    <property type="term" value="F:fatty acyl-CoA hydrolase activity"/>
    <property type="evidence" value="ECO:0007669"/>
    <property type="project" value="TreeGrafter"/>
</dbReference>
<dbReference type="EC" id="3.1.2.28" evidence="2"/>
<dbReference type="PANTHER" id="PTHR31793">
    <property type="entry name" value="4-HYDROXYBENZOYL-COA THIOESTERASE FAMILY MEMBER"/>
    <property type="match status" value="1"/>
</dbReference>